<evidence type="ECO:0000256" key="1">
    <source>
        <dbReference type="ARBA" id="ARBA00008814"/>
    </source>
</evidence>
<dbReference type="Proteomes" id="UP001303532">
    <property type="component" value="Chromosome"/>
</dbReference>
<keyword evidence="6" id="KW-1185">Reference proteome</keyword>
<feature type="chain" id="PRO_5045663096" evidence="3">
    <location>
        <begin position="19"/>
        <end position="334"/>
    </location>
</feature>
<dbReference type="PANTHER" id="PTHR30535:SF34">
    <property type="entry name" value="MOLYBDATE-BINDING PROTEIN MOLA"/>
    <property type="match status" value="1"/>
</dbReference>
<gene>
    <name evidence="5" type="ORF">PGH26_02715</name>
</gene>
<name>A0ABZ0KXA9_9BACL</name>
<keyword evidence="3" id="KW-0732">Signal</keyword>
<reference evidence="5 6" key="1">
    <citation type="submission" date="2023-01" db="EMBL/GenBank/DDBJ databases">
        <title>Sporosarcina sp. nov., isolated from Korean tranditional fermented seafood 'Jeotgal'.</title>
        <authorList>
            <person name="Yang A.-I."/>
        </authorList>
    </citation>
    <scope>NUCLEOTIDE SEQUENCE [LARGE SCALE GENOMIC DNA]</scope>
    <source>
        <strain evidence="5 6">B2O-1</strain>
    </source>
</reference>
<organism evidence="5 6">
    <name type="scientific">Sporosarcina jeotgali</name>
    <dbReference type="NCBI Taxonomy" id="3020056"/>
    <lineage>
        <taxon>Bacteria</taxon>
        <taxon>Bacillati</taxon>
        <taxon>Bacillota</taxon>
        <taxon>Bacilli</taxon>
        <taxon>Bacillales</taxon>
        <taxon>Caryophanaceae</taxon>
        <taxon>Sporosarcina</taxon>
    </lineage>
</organism>
<dbReference type="SUPFAM" id="SSF53807">
    <property type="entry name" value="Helical backbone' metal receptor"/>
    <property type="match status" value="1"/>
</dbReference>
<dbReference type="RefSeq" id="WP_323692497.1">
    <property type="nucleotide sequence ID" value="NZ_CP116341.1"/>
</dbReference>
<dbReference type="PROSITE" id="PS50983">
    <property type="entry name" value="FE_B12_PBP"/>
    <property type="match status" value="1"/>
</dbReference>
<evidence type="ECO:0000256" key="2">
    <source>
        <dbReference type="SAM" id="MobiDB-lite"/>
    </source>
</evidence>
<dbReference type="PANTHER" id="PTHR30535">
    <property type="entry name" value="VITAMIN B12-BINDING PROTEIN"/>
    <property type="match status" value="1"/>
</dbReference>
<dbReference type="InterPro" id="IPR002491">
    <property type="entry name" value="ABC_transptr_periplasmic_BD"/>
</dbReference>
<evidence type="ECO:0000313" key="6">
    <source>
        <dbReference type="Proteomes" id="UP001303532"/>
    </source>
</evidence>
<evidence type="ECO:0000256" key="3">
    <source>
        <dbReference type="SAM" id="SignalP"/>
    </source>
</evidence>
<dbReference type="PROSITE" id="PS51257">
    <property type="entry name" value="PROKAR_LIPOPROTEIN"/>
    <property type="match status" value="1"/>
</dbReference>
<protein>
    <submittedName>
        <fullName evidence="5">ABC transporter substrate-binding protein</fullName>
    </submittedName>
</protein>
<comment type="similarity">
    <text evidence="1">Belongs to the bacterial solute-binding protein 8 family.</text>
</comment>
<feature type="region of interest" description="Disordered" evidence="2">
    <location>
        <begin position="22"/>
        <end position="52"/>
    </location>
</feature>
<dbReference type="Pfam" id="PF01497">
    <property type="entry name" value="Peripla_BP_2"/>
    <property type="match status" value="1"/>
</dbReference>
<dbReference type="Gene3D" id="3.40.50.1980">
    <property type="entry name" value="Nitrogenase molybdenum iron protein domain"/>
    <property type="match status" value="2"/>
</dbReference>
<dbReference type="EMBL" id="CP116341">
    <property type="protein sequence ID" value="WOV84855.1"/>
    <property type="molecule type" value="Genomic_DNA"/>
</dbReference>
<evidence type="ECO:0000313" key="5">
    <source>
        <dbReference type="EMBL" id="WOV84855.1"/>
    </source>
</evidence>
<evidence type="ECO:0000259" key="4">
    <source>
        <dbReference type="PROSITE" id="PS50983"/>
    </source>
</evidence>
<proteinExistence type="inferred from homology"/>
<accession>A0ABZ0KXA9</accession>
<dbReference type="InterPro" id="IPR050902">
    <property type="entry name" value="ABC_Transporter_SBP"/>
</dbReference>
<feature type="domain" description="Fe/B12 periplasmic-binding" evidence="4">
    <location>
        <begin position="74"/>
        <end position="332"/>
    </location>
</feature>
<sequence>MKKYILAAVLSVCMTALAACGGTDSGEEVSTEKAPSTETASAKTSQSDNANENKEIEIADATGQKIIFEQAPESVAVLSSGDLDMLLALDANVVGRPSSQGEPAAELKDIQEIGNPHQPNFEKIAEVHPEVMIASPSFKQFAANLEAQGTKVVYTQANSVEDILQTIDMFGTMLGKSDEAQKVIAGLNEQLDALVGAEGENGVKTLLVYGAPGSYLVALPNSLSGDLLERAGGENIASDFPQEEKYPQYASLSTEKIIERNPEAVMLITHGDPEGVKKAFEGEMDKNPAWKNLDAVKNGKVTVLPSHLFGTNPGTKVADALQVMNDSLKEAKSK</sequence>
<feature type="compositionally biased region" description="Polar residues" evidence="2">
    <location>
        <begin position="33"/>
        <end position="50"/>
    </location>
</feature>
<feature type="signal peptide" evidence="3">
    <location>
        <begin position="1"/>
        <end position="18"/>
    </location>
</feature>